<dbReference type="InterPro" id="IPR006073">
    <property type="entry name" value="GTP-bd"/>
</dbReference>
<feature type="domain" description="G" evidence="1">
    <location>
        <begin position="244"/>
        <end position="373"/>
    </location>
</feature>
<dbReference type="EMBL" id="CAJOBD010003564">
    <property type="protein sequence ID" value="CAF3955256.1"/>
    <property type="molecule type" value="Genomic_DNA"/>
</dbReference>
<dbReference type="Gene3D" id="3.40.50.300">
    <property type="entry name" value="P-loop containing nucleotide triphosphate hydrolases"/>
    <property type="match status" value="1"/>
</dbReference>
<gene>
    <name evidence="2" type="ORF">JBS370_LOCUS23767</name>
</gene>
<dbReference type="InterPro" id="IPR027375">
    <property type="entry name" value="DKNYY"/>
</dbReference>
<dbReference type="Pfam" id="PF01926">
    <property type="entry name" value="MMR_HSR1"/>
    <property type="match status" value="1"/>
</dbReference>
<dbReference type="Proteomes" id="UP000663836">
    <property type="component" value="Unassembled WGS sequence"/>
</dbReference>
<dbReference type="PANTHER" id="PTHR14143">
    <property type="entry name" value="INTERFERON-INDUCIBLE GTPASE FAMILY MEMBER"/>
    <property type="match status" value="1"/>
</dbReference>
<dbReference type="Pfam" id="PF13644">
    <property type="entry name" value="DKNYY"/>
    <property type="match status" value="1"/>
</dbReference>
<dbReference type="GO" id="GO:0005525">
    <property type="term" value="F:GTP binding"/>
    <property type="evidence" value="ECO:0007669"/>
    <property type="project" value="InterPro"/>
</dbReference>
<evidence type="ECO:0000313" key="2">
    <source>
        <dbReference type="EMBL" id="CAF3955256.1"/>
    </source>
</evidence>
<proteinExistence type="predicted"/>
<dbReference type="SUPFAM" id="SSF52540">
    <property type="entry name" value="P-loop containing nucleoside triphosphate hydrolases"/>
    <property type="match status" value="1"/>
</dbReference>
<name>A0A819L1A1_9BILA</name>
<sequence length="965" mass="110835">MCLGSFGIIDETIPRQCINDKCRQKFCSKCVNHIRIYNGNNRPFQCMYCLKEYPINCYPEENNILKQQIWNDKVNKYGIERTKHLLTTNCDPKELHFDIDCRRRQLLNLFSTHKRICKQTHANETDTEIENMINQLSNITLHSKSHASNSIELYKMLYRQAISLPDSDDIGSVYIRLCEQLSVDIFNDEFSSIFPNTHKKMNDWMFEQEVGEEFHPKLFHVIDVIEQDIVSQWSNPSVTPSTSIGVIGYTNAGKSSLVNRLLGISSLNDDQAAPIGSMKTTYTALRFDRKEPLIYHSINGNIEIPITLVDIQGHDKNRTSDNNMIEAGNYHNEIRKANCDIYILVTDDDLHDEQKNWISFIKETLKRECILVRSKVDILYLTKIRELSGNCYGKNTREERLQYHTTIMDQIRSQNTIPSNKIYLVSADYQPMSIDADLLLFEHSFDFDSLLTELSFLASNARTSRIHLLAKQTVNRVINTCFRRGYVLNVMKYKIAAGFAAIIPFGDQLPRYLSRDKIREAFGINDDFGQYLLQFNLIIDNGLLQTSVFRKYVKVQEIKKDSKLDAKAIGTAAGYATAVVGTFSDDIVRIAAPTATALSTAGRIVLTAATIVSNKMILFSIYCALLWFLIFNHEGLGFNLEDELNEDAIDSLDDKQQKMNDRSLISNMNNYNYDYANDDWNVYLKREKLDEENAMPFKNLSKGYIKDNSNVYSMCKKIDEADAMSFQVLDQDYYAKDISNVYYESQKVDGADAMSFEGLGYGYSKDKSNVYFSNWKIYGADPMSFQVLDSFYGKDMSNVYFMNRKLVGVDAISFKSLSRIYGKDKSNVYYNYRKISLADTMSFEVLNESYAKDKSNVYYETWKIDGADPMSFQVLDDLHGKDISNVYFANLKLTGADPTSFQVLGDLYSKDISNVYFANLKLSEADAKSFKRVGYDYGKDMFNVYFMGNKLPGVSSDSFPIIYFW</sequence>
<protein>
    <recommendedName>
        <fullName evidence="1">G domain-containing protein</fullName>
    </recommendedName>
</protein>
<dbReference type="AlphaFoldDB" id="A0A819L1A1"/>
<organism evidence="2 3">
    <name type="scientific">Rotaria sordida</name>
    <dbReference type="NCBI Taxonomy" id="392033"/>
    <lineage>
        <taxon>Eukaryota</taxon>
        <taxon>Metazoa</taxon>
        <taxon>Spiralia</taxon>
        <taxon>Gnathifera</taxon>
        <taxon>Rotifera</taxon>
        <taxon>Eurotatoria</taxon>
        <taxon>Bdelloidea</taxon>
        <taxon>Philodinida</taxon>
        <taxon>Philodinidae</taxon>
        <taxon>Rotaria</taxon>
    </lineage>
</organism>
<reference evidence="2" key="1">
    <citation type="submission" date="2021-02" db="EMBL/GenBank/DDBJ databases">
        <authorList>
            <person name="Nowell W R."/>
        </authorList>
    </citation>
    <scope>NUCLEOTIDE SEQUENCE</scope>
</reference>
<dbReference type="CDD" id="cd00882">
    <property type="entry name" value="Ras_like_GTPase"/>
    <property type="match status" value="1"/>
</dbReference>
<dbReference type="InterPro" id="IPR027417">
    <property type="entry name" value="P-loop_NTPase"/>
</dbReference>
<dbReference type="PANTHER" id="PTHR14143:SF1">
    <property type="entry name" value="IRG-TYPE G DOMAIN-CONTAINING PROTEIN"/>
    <property type="match status" value="1"/>
</dbReference>
<evidence type="ECO:0000259" key="1">
    <source>
        <dbReference type="Pfam" id="PF01926"/>
    </source>
</evidence>
<comment type="caution">
    <text evidence="2">The sequence shown here is derived from an EMBL/GenBank/DDBJ whole genome shotgun (WGS) entry which is preliminary data.</text>
</comment>
<accession>A0A819L1A1</accession>
<evidence type="ECO:0000313" key="3">
    <source>
        <dbReference type="Proteomes" id="UP000663836"/>
    </source>
</evidence>